<dbReference type="Proteomes" id="UP000051952">
    <property type="component" value="Unassembled WGS sequence"/>
</dbReference>
<evidence type="ECO:0000256" key="5">
    <source>
        <dbReference type="PROSITE-ProRule" id="PRU00176"/>
    </source>
</evidence>
<dbReference type="OMA" id="NDHIFRH"/>
<dbReference type="InterPro" id="IPR035979">
    <property type="entry name" value="RBD_domain_sf"/>
</dbReference>
<evidence type="ECO:0000259" key="7">
    <source>
        <dbReference type="PROSITE" id="PS50102"/>
    </source>
</evidence>
<feature type="region of interest" description="Disordered" evidence="6">
    <location>
        <begin position="1"/>
        <end position="83"/>
    </location>
</feature>
<dbReference type="GO" id="GO:0005634">
    <property type="term" value="C:nucleus"/>
    <property type="evidence" value="ECO:0007669"/>
    <property type="project" value="UniProtKB-SubCell"/>
</dbReference>
<comment type="subcellular location">
    <subcellularLocation>
        <location evidence="1">Nucleus</location>
    </subcellularLocation>
</comment>
<evidence type="ECO:0000256" key="2">
    <source>
        <dbReference type="ARBA" id="ARBA00022737"/>
    </source>
</evidence>
<dbReference type="EMBL" id="CYKH01000316">
    <property type="protein sequence ID" value="CUF40140.1"/>
    <property type="molecule type" value="Genomic_DNA"/>
</dbReference>
<dbReference type="Pfam" id="PF00076">
    <property type="entry name" value="RRM_1"/>
    <property type="match status" value="2"/>
</dbReference>
<gene>
    <name evidence="8" type="ORF">BSAL_62190</name>
</gene>
<dbReference type="InterPro" id="IPR051945">
    <property type="entry name" value="RRM_MRD1_RNA_proc_ribogen"/>
</dbReference>
<feature type="domain" description="RRM" evidence="7">
    <location>
        <begin position="97"/>
        <end position="179"/>
    </location>
</feature>
<evidence type="ECO:0000313" key="8">
    <source>
        <dbReference type="EMBL" id="CUF40140.1"/>
    </source>
</evidence>
<dbReference type="GO" id="GO:0003729">
    <property type="term" value="F:mRNA binding"/>
    <property type="evidence" value="ECO:0007669"/>
    <property type="project" value="TreeGrafter"/>
</dbReference>
<organism evidence="8 9">
    <name type="scientific">Bodo saltans</name>
    <name type="common">Flagellated protozoan</name>
    <dbReference type="NCBI Taxonomy" id="75058"/>
    <lineage>
        <taxon>Eukaryota</taxon>
        <taxon>Discoba</taxon>
        <taxon>Euglenozoa</taxon>
        <taxon>Kinetoplastea</taxon>
        <taxon>Metakinetoplastina</taxon>
        <taxon>Eubodonida</taxon>
        <taxon>Bodonidae</taxon>
        <taxon>Bodo</taxon>
    </lineage>
</organism>
<dbReference type="PANTHER" id="PTHR48039">
    <property type="entry name" value="RNA-BINDING MOTIF PROTEIN 14B"/>
    <property type="match status" value="1"/>
</dbReference>
<sequence length="421" mass="48231">MAKGTVKNRSTPAAAKRRKAQQRIRKKVKVKQSKKEPSWSARMKKTYTAAGKKKTGGDEKGADGKKRRWANEDGDEVQDEVDETKMKRLNERDPLETQLFLKHLPFDLTDAEINDFFKRFGDVRRVLLVRSKATGALSGTGFVHCGTIELVDSIMAVATQNARELNTQDKEAMKEKTASLTHHQAKKAEFKLRADVSQIRDPFLTIRNTRFTVHRVLSRTDSQEVTSAMQKKKKRTKMAADDPRNLYLLQEGYIAADSPAARDLPPQYVQMLQADYEARRETLKNVTMFVSRTRLNVRNLPKKYDERAIRQMFAKAARTYLKTHPEDTDKEHWGKFGPIKNVKLLKDGNGVSKGYAFIEFVNHNVALNSLRQLNNNPTLFGDRQRPVVAFAVENMNAIQKLQRIREIKKNRLASNSNEEEE</sequence>
<dbReference type="AlphaFoldDB" id="A0A0S4IWT2"/>
<dbReference type="SMART" id="SM00360">
    <property type="entry name" value="RRM"/>
    <property type="match status" value="2"/>
</dbReference>
<keyword evidence="2" id="KW-0677">Repeat</keyword>
<evidence type="ECO:0000256" key="1">
    <source>
        <dbReference type="ARBA" id="ARBA00004123"/>
    </source>
</evidence>
<feature type="compositionally biased region" description="Acidic residues" evidence="6">
    <location>
        <begin position="72"/>
        <end position="82"/>
    </location>
</feature>
<evidence type="ECO:0000313" key="9">
    <source>
        <dbReference type="Proteomes" id="UP000051952"/>
    </source>
</evidence>
<dbReference type="VEuPathDB" id="TriTrypDB:BSAL_62190"/>
<proteinExistence type="predicted"/>
<dbReference type="Gene3D" id="3.30.70.330">
    <property type="match status" value="2"/>
</dbReference>
<feature type="compositionally biased region" description="Basic and acidic residues" evidence="6">
    <location>
        <begin position="55"/>
        <end position="64"/>
    </location>
</feature>
<protein>
    <submittedName>
        <fullName evidence="8">RNA-binding protein, putative</fullName>
    </submittedName>
</protein>
<dbReference type="InterPro" id="IPR012677">
    <property type="entry name" value="Nucleotide-bd_a/b_plait_sf"/>
</dbReference>
<feature type="compositionally biased region" description="Basic residues" evidence="6">
    <location>
        <begin position="15"/>
        <end position="32"/>
    </location>
</feature>
<feature type="domain" description="RRM" evidence="7">
    <location>
        <begin position="293"/>
        <end position="393"/>
    </location>
</feature>
<dbReference type="PROSITE" id="PS50102">
    <property type="entry name" value="RRM"/>
    <property type="match status" value="2"/>
</dbReference>
<evidence type="ECO:0000256" key="6">
    <source>
        <dbReference type="SAM" id="MobiDB-lite"/>
    </source>
</evidence>
<evidence type="ECO:0000256" key="3">
    <source>
        <dbReference type="ARBA" id="ARBA00022884"/>
    </source>
</evidence>
<name>A0A0S4IWT2_BODSA</name>
<keyword evidence="9" id="KW-1185">Reference proteome</keyword>
<dbReference type="OrthoDB" id="267048at2759"/>
<reference evidence="9" key="1">
    <citation type="submission" date="2015-09" db="EMBL/GenBank/DDBJ databases">
        <authorList>
            <consortium name="Pathogen Informatics"/>
        </authorList>
    </citation>
    <scope>NUCLEOTIDE SEQUENCE [LARGE SCALE GENOMIC DNA]</scope>
    <source>
        <strain evidence="9">Lake Konstanz</strain>
    </source>
</reference>
<dbReference type="CDD" id="cd12416">
    <property type="entry name" value="RRM4_RBM28_like"/>
    <property type="match status" value="1"/>
</dbReference>
<dbReference type="SUPFAM" id="SSF54928">
    <property type="entry name" value="RNA-binding domain, RBD"/>
    <property type="match status" value="2"/>
</dbReference>
<dbReference type="PANTHER" id="PTHR48039:SF5">
    <property type="entry name" value="RNA-BINDING PROTEIN 28"/>
    <property type="match status" value="1"/>
</dbReference>
<evidence type="ECO:0000256" key="4">
    <source>
        <dbReference type="ARBA" id="ARBA00023242"/>
    </source>
</evidence>
<keyword evidence="3 5" id="KW-0694">RNA-binding</keyword>
<keyword evidence="4" id="KW-0539">Nucleus</keyword>
<accession>A0A0S4IWT2</accession>
<dbReference type="InterPro" id="IPR000504">
    <property type="entry name" value="RRM_dom"/>
</dbReference>